<accession>A0AA87ZNL5</accession>
<proteinExistence type="predicted"/>
<keyword evidence="2" id="KW-1185">Reference proteome</keyword>
<reference evidence="1" key="1">
    <citation type="submission" date="2023-07" db="EMBL/GenBank/DDBJ databases">
        <title>draft genome sequence of fig (Ficus carica).</title>
        <authorList>
            <person name="Takahashi T."/>
            <person name="Nishimura K."/>
        </authorList>
    </citation>
    <scope>NUCLEOTIDE SEQUENCE</scope>
</reference>
<gene>
    <name evidence="1" type="ORF">TIFTF001_006138</name>
</gene>
<dbReference type="Proteomes" id="UP001187192">
    <property type="component" value="Unassembled WGS sequence"/>
</dbReference>
<evidence type="ECO:0000313" key="1">
    <source>
        <dbReference type="EMBL" id="GMN36575.1"/>
    </source>
</evidence>
<evidence type="ECO:0000313" key="2">
    <source>
        <dbReference type="Proteomes" id="UP001187192"/>
    </source>
</evidence>
<comment type="caution">
    <text evidence="1">The sequence shown here is derived from an EMBL/GenBank/DDBJ whole genome shotgun (WGS) entry which is preliminary data.</text>
</comment>
<name>A0AA87ZNL5_FICCA</name>
<protein>
    <submittedName>
        <fullName evidence="1">Uncharacterized protein</fullName>
    </submittedName>
</protein>
<dbReference type="AlphaFoldDB" id="A0AA87ZNL5"/>
<dbReference type="EMBL" id="BTGU01000006">
    <property type="protein sequence ID" value="GMN36575.1"/>
    <property type="molecule type" value="Genomic_DNA"/>
</dbReference>
<sequence>MPCAVPAPSRVSARRGHDVLSPHDKELAMEAELTKEARWVSKSSVINKS</sequence>
<organism evidence="1 2">
    <name type="scientific">Ficus carica</name>
    <name type="common">Common fig</name>
    <dbReference type="NCBI Taxonomy" id="3494"/>
    <lineage>
        <taxon>Eukaryota</taxon>
        <taxon>Viridiplantae</taxon>
        <taxon>Streptophyta</taxon>
        <taxon>Embryophyta</taxon>
        <taxon>Tracheophyta</taxon>
        <taxon>Spermatophyta</taxon>
        <taxon>Magnoliopsida</taxon>
        <taxon>eudicotyledons</taxon>
        <taxon>Gunneridae</taxon>
        <taxon>Pentapetalae</taxon>
        <taxon>rosids</taxon>
        <taxon>fabids</taxon>
        <taxon>Rosales</taxon>
        <taxon>Moraceae</taxon>
        <taxon>Ficeae</taxon>
        <taxon>Ficus</taxon>
    </lineage>
</organism>